<dbReference type="Pfam" id="PF13238">
    <property type="entry name" value="AAA_18"/>
    <property type="match status" value="1"/>
</dbReference>
<reference evidence="1 2" key="1">
    <citation type="submission" date="2020-08" db="EMBL/GenBank/DDBJ databases">
        <title>Sequencing the genomes of 1000 actinobacteria strains.</title>
        <authorList>
            <person name="Klenk H.-P."/>
        </authorList>
    </citation>
    <scope>NUCLEOTIDE SEQUENCE [LARGE SCALE GENOMIC DNA]</scope>
    <source>
        <strain evidence="1 2">DSM 41654</strain>
    </source>
</reference>
<dbReference type="EC" id="2.7.1.2" evidence="1"/>
<proteinExistence type="predicted"/>
<dbReference type="EMBL" id="JACHJV010000003">
    <property type="protein sequence ID" value="MBB4928644.1"/>
    <property type="molecule type" value="Genomic_DNA"/>
</dbReference>
<dbReference type="GO" id="GO:0004340">
    <property type="term" value="F:glucokinase activity"/>
    <property type="evidence" value="ECO:0007669"/>
    <property type="project" value="UniProtKB-EC"/>
</dbReference>
<gene>
    <name evidence="1" type="ORF">FHR34_007741</name>
</gene>
<protein>
    <submittedName>
        <fullName evidence="1">Glucokinase</fullName>
        <ecNumber evidence="1">2.7.1.2</ecNumber>
    </submittedName>
</protein>
<name>A0A7W7RB20_KITKI</name>
<dbReference type="InterPro" id="IPR027417">
    <property type="entry name" value="P-loop_NTPase"/>
</dbReference>
<dbReference type="RefSeq" id="WP_184946148.1">
    <property type="nucleotide sequence ID" value="NZ_JACHJV010000003.1"/>
</dbReference>
<keyword evidence="1" id="KW-0418">Kinase</keyword>
<organism evidence="1 2">
    <name type="scientific">Kitasatospora kifunensis</name>
    <name type="common">Streptomyces kifunensis</name>
    <dbReference type="NCBI Taxonomy" id="58351"/>
    <lineage>
        <taxon>Bacteria</taxon>
        <taxon>Bacillati</taxon>
        <taxon>Actinomycetota</taxon>
        <taxon>Actinomycetes</taxon>
        <taxon>Kitasatosporales</taxon>
        <taxon>Streptomycetaceae</taxon>
        <taxon>Kitasatospora</taxon>
    </lineage>
</organism>
<sequence length="193" mass="21076">MTGPIAVLVNGLPGAGKTTLARTLSRHLGLPLFSKDVIKEAHADVLGTERVDSPQRRWNAALGAAAGETMWALPADAPAGAVLESCWPTQFRDFVVRGLNHANILASVEIWCDVPLETARRRFEARHPRHPIHGDLLTDDDWERWRCMAIPLQIGPTLHVDTTQPADAQSVINWIEAAKHCGQSDDGRSESVG</sequence>
<keyword evidence="1" id="KW-0808">Transferase</keyword>
<evidence type="ECO:0000313" key="2">
    <source>
        <dbReference type="Proteomes" id="UP000540506"/>
    </source>
</evidence>
<comment type="caution">
    <text evidence="1">The sequence shown here is derived from an EMBL/GenBank/DDBJ whole genome shotgun (WGS) entry which is preliminary data.</text>
</comment>
<accession>A0A7W7RB20</accession>
<dbReference type="Proteomes" id="UP000540506">
    <property type="component" value="Unassembled WGS sequence"/>
</dbReference>
<dbReference type="AlphaFoldDB" id="A0A7W7RB20"/>
<dbReference type="SUPFAM" id="SSF52540">
    <property type="entry name" value="P-loop containing nucleoside triphosphate hydrolases"/>
    <property type="match status" value="1"/>
</dbReference>
<dbReference type="Gene3D" id="3.40.50.300">
    <property type="entry name" value="P-loop containing nucleotide triphosphate hydrolases"/>
    <property type="match status" value="1"/>
</dbReference>
<evidence type="ECO:0000313" key="1">
    <source>
        <dbReference type="EMBL" id="MBB4928644.1"/>
    </source>
</evidence>
<keyword evidence="2" id="KW-1185">Reference proteome</keyword>